<evidence type="ECO:0000256" key="3">
    <source>
        <dbReference type="ARBA" id="ARBA00022729"/>
    </source>
</evidence>
<dbReference type="InterPro" id="IPR014756">
    <property type="entry name" value="Ig_E-set"/>
</dbReference>
<evidence type="ECO:0000256" key="2">
    <source>
        <dbReference type="ARBA" id="ARBA00022723"/>
    </source>
</evidence>
<accession>A0A2T0RI12</accession>
<keyword evidence="5" id="KW-0812">Transmembrane</keyword>
<keyword evidence="5" id="KW-1133">Transmembrane helix</keyword>
<dbReference type="PANTHER" id="PTHR34820:SF4">
    <property type="entry name" value="INNER MEMBRANE PROTEIN YEBZ"/>
    <property type="match status" value="1"/>
</dbReference>
<evidence type="ECO:0000256" key="4">
    <source>
        <dbReference type="ARBA" id="ARBA00023008"/>
    </source>
</evidence>
<dbReference type="GO" id="GO:0005507">
    <property type="term" value="F:copper ion binding"/>
    <property type="evidence" value="ECO:0007669"/>
    <property type="project" value="InterPro"/>
</dbReference>
<evidence type="ECO:0000256" key="6">
    <source>
        <dbReference type="SAM" id="SignalP"/>
    </source>
</evidence>
<reference evidence="8 9" key="1">
    <citation type="submission" date="2018-03" db="EMBL/GenBank/DDBJ databases">
        <title>Genomic Encyclopedia of Archaeal and Bacterial Type Strains, Phase II (KMG-II): from individual species to whole genera.</title>
        <authorList>
            <person name="Goeker M."/>
        </authorList>
    </citation>
    <scope>NUCLEOTIDE SEQUENCE [LARGE SCALE GENOMIC DNA]</scope>
    <source>
        <strain evidence="8 9">DSM 45348</strain>
    </source>
</reference>
<gene>
    <name evidence="8" type="ORF">CLV70_12237</name>
</gene>
<evidence type="ECO:0000256" key="5">
    <source>
        <dbReference type="SAM" id="Phobius"/>
    </source>
</evidence>
<keyword evidence="2" id="KW-0479">Metal-binding</keyword>
<dbReference type="Pfam" id="PF04234">
    <property type="entry name" value="CopC"/>
    <property type="match status" value="1"/>
</dbReference>
<keyword evidence="9" id="KW-1185">Reference proteome</keyword>
<dbReference type="SUPFAM" id="SSF81296">
    <property type="entry name" value="E set domains"/>
    <property type="match status" value="1"/>
</dbReference>
<dbReference type="PANTHER" id="PTHR34820">
    <property type="entry name" value="INNER MEMBRANE PROTEIN YEBZ"/>
    <property type="match status" value="1"/>
</dbReference>
<keyword evidence="4" id="KW-0186">Copper</keyword>
<keyword evidence="3 6" id="KW-0732">Signal</keyword>
<dbReference type="GO" id="GO:0005886">
    <property type="term" value="C:plasma membrane"/>
    <property type="evidence" value="ECO:0007669"/>
    <property type="project" value="TreeGrafter"/>
</dbReference>
<comment type="caution">
    <text evidence="8">The sequence shown here is derived from an EMBL/GenBank/DDBJ whole genome shotgun (WGS) entry which is preliminary data.</text>
</comment>
<dbReference type="GO" id="GO:0006825">
    <property type="term" value="P:copper ion transport"/>
    <property type="evidence" value="ECO:0007669"/>
    <property type="project" value="InterPro"/>
</dbReference>
<dbReference type="GO" id="GO:0046688">
    <property type="term" value="P:response to copper ion"/>
    <property type="evidence" value="ECO:0007669"/>
    <property type="project" value="InterPro"/>
</dbReference>
<dbReference type="Proteomes" id="UP000239209">
    <property type="component" value="Unassembled WGS sequence"/>
</dbReference>
<evidence type="ECO:0000256" key="1">
    <source>
        <dbReference type="ARBA" id="ARBA00004196"/>
    </source>
</evidence>
<dbReference type="Gene3D" id="2.60.40.1220">
    <property type="match status" value="1"/>
</dbReference>
<feature type="transmembrane region" description="Helical" evidence="5">
    <location>
        <begin position="151"/>
        <end position="170"/>
    </location>
</feature>
<dbReference type="GO" id="GO:0042597">
    <property type="term" value="C:periplasmic space"/>
    <property type="evidence" value="ECO:0007669"/>
    <property type="project" value="InterPro"/>
</dbReference>
<dbReference type="InterPro" id="IPR007348">
    <property type="entry name" value="CopC_dom"/>
</dbReference>
<feature type="chain" id="PRO_5015752691" description="CopC domain-containing protein" evidence="6">
    <location>
        <begin position="24"/>
        <end position="178"/>
    </location>
</feature>
<protein>
    <recommendedName>
        <fullName evidence="7">CopC domain-containing protein</fullName>
    </recommendedName>
</protein>
<organism evidence="8 9">
    <name type="scientific">Pseudosporangium ferrugineum</name>
    <dbReference type="NCBI Taxonomy" id="439699"/>
    <lineage>
        <taxon>Bacteria</taxon>
        <taxon>Bacillati</taxon>
        <taxon>Actinomycetota</taxon>
        <taxon>Actinomycetes</taxon>
        <taxon>Micromonosporales</taxon>
        <taxon>Micromonosporaceae</taxon>
        <taxon>Pseudosporangium</taxon>
    </lineage>
</organism>
<evidence type="ECO:0000313" key="8">
    <source>
        <dbReference type="EMBL" id="PRY20798.1"/>
    </source>
</evidence>
<feature type="domain" description="CopC" evidence="7">
    <location>
        <begin position="24"/>
        <end position="117"/>
    </location>
</feature>
<feature type="signal peptide" evidence="6">
    <location>
        <begin position="1"/>
        <end position="23"/>
    </location>
</feature>
<sequence>MRRLLLALAAVLAVLLPGTPARAHNQLVAAEPARDATLAEPPDRVALTFLQRLNPRFTTIVVSDGAKRRVPASAPVVDGAKGTVTFTAPLGEGAYTVAYRVVSVDGHTVQGSYSFAVASGPAGPVPAPPSGAAGAAGPAAESGGMPGGVPVALGAAVLVVAAGLAFRYVARRRASARV</sequence>
<dbReference type="InterPro" id="IPR032694">
    <property type="entry name" value="CopC/D"/>
</dbReference>
<dbReference type="EMBL" id="PVZG01000022">
    <property type="protein sequence ID" value="PRY20798.1"/>
    <property type="molecule type" value="Genomic_DNA"/>
</dbReference>
<keyword evidence="5" id="KW-0472">Membrane</keyword>
<comment type="subcellular location">
    <subcellularLocation>
        <location evidence="1">Cell envelope</location>
    </subcellularLocation>
</comment>
<dbReference type="InterPro" id="IPR014755">
    <property type="entry name" value="Cu-Rt/internalin_Ig-like"/>
</dbReference>
<evidence type="ECO:0000259" key="7">
    <source>
        <dbReference type="Pfam" id="PF04234"/>
    </source>
</evidence>
<dbReference type="GO" id="GO:0030313">
    <property type="term" value="C:cell envelope"/>
    <property type="evidence" value="ECO:0007669"/>
    <property type="project" value="UniProtKB-SubCell"/>
</dbReference>
<name>A0A2T0RI12_9ACTN</name>
<proteinExistence type="predicted"/>
<dbReference type="AlphaFoldDB" id="A0A2T0RI12"/>
<evidence type="ECO:0000313" key="9">
    <source>
        <dbReference type="Proteomes" id="UP000239209"/>
    </source>
</evidence>